<evidence type="ECO:0008006" key="5">
    <source>
        <dbReference type="Google" id="ProtNLM"/>
    </source>
</evidence>
<keyword evidence="1" id="KW-0472">Membrane</keyword>
<protein>
    <recommendedName>
        <fullName evidence="5">WGxxGxxG-CTERM domain-containing protein</fullName>
    </recommendedName>
</protein>
<keyword evidence="4" id="KW-1185">Reference proteome</keyword>
<dbReference type="AlphaFoldDB" id="A0A7X3IGP2"/>
<name>A0A7X3IGP2_9BACL</name>
<gene>
    <name evidence="3" type="ORF">GRF59_08160</name>
</gene>
<evidence type="ECO:0000313" key="3">
    <source>
        <dbReference type="EMBL" id="MWV43608.1"/>
    </source>
</evidence>
<feature type="transmembrane region" description="Helical" evidence="1">
    <location>
        <begin position="72"/>
        <end position="89"/>
    </location>
</feature>
<feature type="chain" id="PRO_5031423422" description="WGxxGxxG-CTERM domain-containing protein" evidence="2">
    <location>
        <begin position="25"/>
        <end position="97"/>
    </location>
</feature>
<proteinExistence type="predicted"/>
<dbReference type="Proteomes" id="UP000460318">
    <property type="component" value="Unassembled WGS sequence"/>
</dbReference>
<accession>A0A7X3IGP2</accession>
<reference evidence="3 4" key="1">
    <citation type="submission" date="2019-12" db="EMBL/GenBank/DDBJ databases">
        <title>Paenibacillus sp. nov., an endophytic bacterium isolated from the stem of Dendrobium.</title>
        <authorList>
            <person name="Zhao R."/>
        </authorList>
    </citation>
    <scope>NUCLEOTIDE SEQUENCE [LARGE SCALE GENOMIC DNA]</scope>
    <source>
        <strain evidence="3 4">HJL G12</strain>
    </source>
</reference>
<comment type="caution">
    <text evidence="3">The sequence shown here is derived from an EMBL/GenBank/DDBJ whole genome shotgun (WGS) entry which is preliminary data.</text>
</comment>
<keyword evidence="1" id="KW-1133">Transmembrane helix</keyword>
<dbReference type="NCBIfam" id="NF041742">
    <property type="entry name" value="WGxxGxxG_fam"/>
    <property type="match status" value="1"/>
</dbReference>
<organism evidence="3 4">
    <name type="scientific">Paenibacillus dendrobii</name>
    <dbReference type="NCBI Taxonomy" id="2691084"/>
    <lineage>
        <taxon>Bacteria</taxon>
        <taxon>Bacillati</taxon>
        <taxon>Bacillota</taxon>
        <taxon>Bacilli</taxon>
        <taxon>Bacillales</taxon>
        <taxon>Paenibacillaceae</taxon>
        <taxon>Paenibacillus</taxon>
    </lineage>
</organism>
<evidence type="ECO:0000313" key="4">
    <source>
        <dbReference type="Proteomes" id="UP000460318"/>
    </source>
</evidence>
<feature type="signal peptide" evidence="2">
    <location>
        <begin position="1"/>
        <end position="24"/>
    </location>
</feature>
<keyword evidence="1" id="KW-0812">Transmembrane</keyword>
<keyword evidence="2" id="KW-0732">Signal</keyword>
<dbReference type="EMBL" id="WUBI01000001">
    <property type="protein sequence ID" value="MWV43608.1"/>
    <property type="molecule type" value="Genomic_DNA"/>
</dbReference>
<sequence>MRKKAAAFLLSATICMILAVPAWAEGDYNMHQQMNNVGQNNTVTEDVRDLRHDLKRDTIRTNSFDDTGVHRTNWGFLGLFGLLGLAGLMNRNRDPRR</sequence>
<evidence type="ECO:0000256" key="2">
    <source>
        <dbReference type="SAM" id="SignalP"/>
    </source>
</evidence>
<evidence type="ECO:0000256" key="1">
    <source>
        <dbReference type="SAM" id="Phobius"/>
    </source>
</evidence>